<dbReference type="PANTHER" id="PTHR24256">
    <property type="entry name" value="TRYPTASE-RELATED"/>
    <property type="match status" value="1"/>
</dbReference>
<proteinExistence type="inferred from homology"/>
<name>A0A7R9PRC2_TIMGE</name>
<evidence type="ECO:0000256" key="1">
    <source>
        <dbReference type="ARBA" id="ARBA00023157"/>
    </source>
</evidence>
<feature type="domain" description="Peptidase S1" evidence="3">
    <location>
        <begin position="1"/>
        <end position="138"/>
    </location>
</feature>
<dbReference type="PROSITE" id="PS50240">
    <property type="entry name" value="TRYPSIN_DOM"/>
    <property type="match status" value="1"/>
</dbReference>
<dbReference type="GO" id="GO:0006508">
    <property type="term" value="P:proteolysis"/>
    <property type="evidence" value="ECO:0007669"/>
    <property type="project" value="InterPro"/>
</dbReference>
<dbReference type="AlphaFoldDB" id="A0A7R9PRC2"/>
<dbReference type="Gene3D" id="2.40.10.10">
    <property type="entry name" value="Trypsin-like serine proteases"/>
    <property type="match status" value="1"/>
</dbReference>
<gene>
    <name evidence="4" type="ORF">TGEB3V08_LOCUS10667</name>
</gene>
<dbReference type="InterPro" id="IPR009003">
    <property type="entry name" value="Peptidase_S1_PA"/>
</dbReference>
<dbReference type="SMART" id="SM00020">
    <property type="entry name" value="Tryp_SPc"/>
    <property type="match status" value="1"/>
</dbReference>
<organism evidence="4">
    <name type="scientific">Timema genevievae</name>
    <name type="common">Walking stick</name>
    <dbReference type="NCBI Taxonomy" id="629358"/>
    <lineage>
        <taxon>Eukaryota</taxon>
        <taxon>Metazoa</taxon>
        <taxon>Ecdysozoa</taxon>
        <taxon>Arthropoda</taxon>
        <taxon>Hexapoda</taxon>
        <taxon>Insecta</taxon>
        <taxon>Pterygota</taxon>
        <taxon>Neoptera</taxon>
        <taxon>Polyneoptera</taxon>
        <taxon>Phasmatodea</taxon>
        <taxon>Timematodea</taxon>
        <taxon>Timematoidea</taxon>
        <taxon>Timematidae</taxon>
        <taxon>Timema</taxon>
    </lineage>
</organism>
<dbReference type="GO" id="GO:0004252">
    <property type="term" value="F:serine-type endopeptidase activity"/>
    <property type="evidence" value="ECO:0007669"/>
    <property type="project" value="InterPro"/>
</dbReference>
<dbReference type="InterPro" id="IPR051487">
    <property type="entry name" value="Ser/Thr_Proteases_Immune/Dev"/>
</dbReference>
<dbReference type="SUPFAM" id="SSF50494">
    <property type="entry name" value="Trypsin-like serine proteases"/>
    <property type="match status" value="1"/>
</dbReference>
<evidence type="ECO:0000259" key="3">
    <source>
        <dbReference type="PROSITE" id="PS50240"/>
    </source>
</evidence>
<comment type="similarity">
    <text evidence="2">Belongs to the peptidase S1 family. CLIP subfamily.</text>
</comment>
<reference evidence="4" key="1">
    <citation type="submission" date="2020-11" db="EMBL/GenBank/DDBJ databases">
        <authorList>
            <person name="Tran Van P."/>
        </authorList>
    </citation>
    <scope>NUCLEOTIDE SEQUENCE</scope>
</reference>
<dbReference type="Pfam" id="PF00089">
    <property type="entry name" value="Trypsin"/>
    <property type="match status" value="1"/>
</dbReference>
<dbReference type="EMBL" id="OE846607">
    <property type="protein sequence ID" value="CAD7610191.1"/>
    <property type="molecule type" value="Genomic_DNA"/>
</dbReference>
<evidence type="ECO:0000256" key="2">
    <source>
        <dbReference type="ARBA" id="ARBA00024195"/>
    </source>
</evidence>
<keyword evidence="1" id="KW-1015">Disulfide bond</keyword>
<dbReference type="InterPro" id="IPR001254">
    <property type="entry name" value="Trypsin_dom"/>
</dbReference>
<dbReference type="InterPro" id="IPR043504">
    <property type="entry name" value="Peptidase_S1_PA_chymotrypsin"/>
</dbReference>
<protein>
    <recommendedName>
        <fullName evidence="3">Peptidase S1 domain-containing protein</fullName>
    </recommendedName>
</protein>
<evidence type="ECO:0000313" key="4">
    <source>
        <dbReference type="EMBL" id="CAD7610191.1"/>
    </source>
</evidence>
<sequence>MVAEPFSQNQYVKYVVLPVQDEKVPLGTHAIVAGWGKTLRDIEAPSPVLRHASVNVVEMKNCEERVPKPVVTIHMICGERKGQQLFKGDFGGPLIVRMGENVKQIGTASWGDFAEKDTFTCFYADISQYRLWIHQKTQI</sequence>
<accession>A0A7R9PRC2</accession>